<reference evidence="3" key="1">
    <citation type="submission" date="2016-10" db="EMBL/GenBank/DDBJ databases">
        <authorList>
            <person name="Benchimol M."/>
            <person name="Almeida L.G."/>
            <person name="Vasconcelos A.T."/>
            <person name="Perreira-Neves A."/>
            <person name="Rosa I.A."/>
            <person name="Tasca T."/>
            <person name="Bogo M.R."/>
            <person name="de Souza W."/>
        </authorList>
    </citation>
    <scope>NUCLEOTIDE SEQUENCE [LARGE SCALE GENOMIC DNA]</scope>
    <source>
        <strain evidence="3">K</strain>
    </source>
</reference>
<evidence type="ECO:0000313" key="4">
    <source>
        <dbReference type="Proteomes" id="UP000179807"/>
    </source>
</evidence>
<name>A0A1J4J158_9EUKA</name>
<keyword evidence="4" id="KW-1185">Reference proteome</keyword>
<feature type="region of interest" description="Disordered" evidence="1">
    <location>
        <begin position="363"/>
        <end position="445"/>
    </location>
</feature>
<evidence type="ECO:0000256" key="1">
    <source>
        <dbReference type="SAM" id="MobiDB-lite"/>
    </source>
</evidence>
<dbReference type="AlphaFoldDB" id="A0A1J4J158"/>
<dbReference type="VEuPathDB" id="TrichDB:TRFO_11878"/>
<evidence type="ECO:0000256" key="2">
    <source>
        <dbReference type="SAM" id="Phobius"/>
    </source>
</evidence>
<keyword evidence="2" id="KW-0472">Membrane</keyword>
<dbReference type="EMBL" id="MLAK01001415">
    <property type="protein sequence ID" value="OHS93272.1"/>
    <property type="molecule type" value="Genomic_DNA"/>
</dbReference>
<evidence type="ECO:0000313" key="3">
    <source>
        <dbReference type="EMBL" id="OHS93272.1"/>
    </source>
</evidence>
<keyword evidence="2" id="KW-1133">Transmembrane helix</keyword>
<sequence>MLLAFLYAVQCNEVIPRHTIGTLASERVYYDTTTISGKFIYIYVNDNNYNYYSVQNTHQLQATAGFSSIFYSFLALNMDYYTNLDLNIIANFNEGSNTRYSIFTLIPDDVCSTFYYSSHPTDHFIQSADDIGHWGDTICYFNFFDDQFTWSADLNFTSTDATAGIQVCYFNKTCGDLITGESRIINQTVSGKMPYFKFKIPLKAKSQFNIMDLFIQRETTDTSNRFFNTFDSYQPDEASKLYTGAWFDSSAANTRPIKYGDFPLVYVTPEPTPEQTEVITPDQSSFPEQTAVIIPDQTPEPTPEATPEETENIPNEIEPTPPKKDLPLAAIIGGAVGGVALIVIIVVVVVCIQKRKKLKEVEANTPDLDDEQEELETDNENDSTPTNADPENPGTEIDEQRAISRTEPRVNADPEPNIQNEESINNNGNIAPEDEKQNPALEDDAFGPLLNEMDQMVEPDGENNLLMPLESDFGDTDAYPIPDVHDLEIHH</sequence>
<feature type="compositionally biased region" description="Acidic residues" evidence="1">
    <location>
        <begin position="367"/>
        <end position="381"/>
    </location>
</feature>
<feature type="compositionally biased region" description="Basic and acidic residues" evidence="1">
    <location>
        <begin position="398"/>
        <end position="412"/>
    </location>
</feature>
<accession>A0A1J4J158</accession>
<comment type="caution">
    <text evidence="3">The sequence shown here is derived from an EMBL/GenBank/DDBJ whole genome shotgun (WGS) entry which is preliminary data.</text>
</comment>
<dbReference type="Proteomes" id="UP000179807">
    <property type="component" value="Unassembled WGS sequence"/>
</dbReference>
<proteinExistence type="predicted"/>
<feature type="region of interest" description="Disordered" evidence="1">
    <location>
        <begin position="295"/>
        <end position="321"/>
    </location>
</feature>
<feature type="compositionally biased region" description="Polar residues" evidence="1">
    <location>
        <begin position="417"/>
        <end position="429"/>
    </location>
</feature>
<keyword evidence="2" id="KW-0812">Transmembrane</keyword>
<protein>
    <submittedName>
        <fullName evidence="3">Uncharacterized protein</fullName>
    </submittedName>
</protein>
<dbReference type="RefSeq" id="XP_068346409.1">
    <property type="nucleotide sequence ID" value="XM_068496287.1"/>
</dbReference>
<dbReference type="GeneID" id="94830991"/>
<feature type="transmembrane region" description="Helical" evidence="2">
    <location>
        <begin position="328"/>
        <end position="352"/>
    </location>
</feature>
<gene>
    <name evidence="3" type="ORF">TRFO_11878</name>
</gene>
<organism evidence="3 4">
    <name type="scientific">Tritrichomonas foetus</name>
    <dbReference type="NCBI Taxonomy" id="1144522"/>
    <lineage>
        <taxon>Eukaryota</taxon>
        <taxon>Metamonada</taxon>
        <taxon>Parabasalia</taxon>
        <taxon>Tritrichomonadida</taxon>
        <taxon>Tritrichomonadidae</taxon>
        <taxon>Tritrichomonas</taxon>
    </lineage>
</organism>